<dbReference type="Pfam" id="PF01464">
    <property type="entry name" value="SLT"/>
    <property type="match status" value="1"/>
</dbReference>
<proteinExistence type="predicted"/>
<name>A0A942TQL7_9BACI</name>
<sequence>MGVPANWTAGLTELVGRESSWNPSAKNPNSTAHGYAQFLNATRSSYEKKTGLNYSNPVHQLVMMAQYVKDRYGTPEKALAFWDKNKWY</sequence>
<evidence type="ECO:0000313" key="3">
    <source>
        <dbReference type="Proteomes" id="UP000682713"/>
    </source>
</evidence>
<dbReference type="EMBL" id="JAGYPJ010000001">
    <property type="protein sequence ID" value="MBS4200272.1"/>
    <property type="molecule type" value="Genomic_DNA"/>
</dbReference>
<dbReference type="AlphaFoldDB" id="A0A942TQL7"/>
<accession>A0A942TQL7</accession>
<dbReference type="InterPro" id="IPR023346">
    <property type="entry name" value="Lysozyme-like_dom_sf"/>
</dbReference>
<dbReference type="SUPFAM" id="SSF53955">
    <property type="entry name" value="Lysozyme-like"/>
    <property type="match status" value="1"/>
</dbReference>
<organism evidence="2 3">
    <name type="scientific">Lederbergia citrisecunda</name>
    <dbReference type="NCBI Taxonomy" id="2833583"/>
    <lineage>
        <taxon>Bacteria</taxon>
        <taxon>Bacillati</taxon>
        <taxon>Bacillota</taxon>
        <taxon>Bacilli</taxon>
        <taxon>Bacillales</taxon>
        <taxon>Bacillaceae</taxon>
        <taxon>Lederbergia</taxon>
    </lineage>
</organism>
<feature type="domain" description="Transglycosylase SLT" evidence="1">
    <location>
        <begin position="8"/>
        <end position="76"/>
    </location>
</feature>
<dbReference type="Gene3D" id="1.10.530.10">
    <property type="match status" value="1"/>
</dbReference>
<evidence type="ECO:0000313" key="2">
    <source>
        <dbReference type="EMBL" id="MBS4200272.1"/>
    </source>
</evidence>
<dbReference type="Proteomes" id="UP000682713">
    <property type="component" value="Unassembled WGS sequence"/>
</dbReference>
<gene>
    <name evidence="2" type="ORF">KHA93_11585</name>
</gene>
<dbReference type="InterPro" id="IPR008258">
    <property type="entry name" value="Transglycosylase_SLT_dom_1"/>
</dbReference>
<dbReference type="RefSeq" id="WP_213110868.1">
    <property type="nucleotide sequence ID" value="NZ_JAGYPJ010000001.1"/>
</dbReference>
<comment type="caution">
    <text evidence="2">The sequence shown here is derived from an EMBL/GenBank/DDBJ whole genome shotgun (WGS) entry which is preliminary data.</text>
</comment>
<reference evidence="2 3" key="1">
    <citation type="submission" date="2021-05" db="EMBL/GenBank/DDBJ databases">
        <title>Novel Bacillus species.</title>
        <authorList>
            <person name="Liu G."/>
        </authorList>
    </citation>
    <scope>NUCLEOTIDE SEQUENCE [LARGE SCALE GENOMIC DNA]</scope>
    <source>
        <strain evidence="2 3">FJAT-49732</strain>
    </source>
</reference>
<evidence type="ECO:0000259" key="1">
    <source>
        <dbReference type="Pfam" id="PF01464"/>
    </source>
</evidence>
<protein>
    <submittedName>
        <fullName evidence="2">Transglycosylase SLT domain-containing protein</fullName>
    </submittedName>
</protein>
<keyword evidence="3" id="KW-1185">Reference proteome</keyword>